<evidence type="ECO:0000313" key="4">
    <source>
        <dbReference type="EMBL" id="AZQ75208.1"/>
    </source>
</evidence>
<reference evidence="4 5" key="1">
    <citation type="submission" date="2018-12" db="EMBL/GenBank/DDBJ databases">
        <title>The whole draft genome of Streptomyce luteoverticillatus CGMCC 15060.</title>
        <authorList>
            <person name="Feng Z."/>
            <person name="Chen G."/>
            <person name="Zhang J."/>
            <person name="Zhu H."/>
            <person name="Yu X."/>
            <person name="Zhang W."/>
            <person name="Zhang X."/>
        </authorList>
    </citation>
    <scope>NUCLEOTIDE SEQUENCE [LARGE SCALE GENOMIC DNA]</scope>
    <source>
        <strain evidence="4 5">CGMCC 15060</strain>
    </source>
</reference>
<organism evidence="4 5">
    <name type="scientific">Streptomyces luteoverticillatus</name>
    <name type="common">Streptoverticillium luteoverticillatus</name>
    <dbReference type="NCBI Taxonomy" id="66425"/>
    <lineage>
        <taxon>Bacteria</taxon>
        <taxon>Bacillati</taxon>
        <taxon>Actinomycetota</taxon>
        <taxon>Actinomycetes</taxon>
        <taxon>Kitasatosporales</taxon>
        <taxon>Streptomycetaceae</taxon>
        <taxon>Streptomyces</taxon>
    </lineage>
</organism>
<protein>
    <recommendedName>
        <fullName evidence="3">RlpA-like protein double-psi beta-barrel domain-containing protein</fullName>
    </recommendedName>
</protein>
<dbReference type="InterPro" id="IPR009009">
    <property type="entry name" value="RlpA-like_DPBB"/>
</dbReference>
<evidence type="ECO:0000256" key="1">
    <source>
        <dbReference type="ARBA" id="ARBA00022729"/>
    </source>
</evidence>
<keyword evidence="5" id="KW-1185">Reference proteome</keyword>
<dbReference type="Pfam" id="PF03330">
    <property type="entry name" value="DPBB_1"/>
    <property type="match status" value="1"/>
</dbReference>
<dbReference type="AlphaFoldDB" id="A0A3Q9G477"/>
<dbReference type="InterPro" id="IPR036908">
    <property type="entry name" value="RlpA-like_sf"/>
</dbReference>
<name>A0A3Q9G477_STRLT</name>
<dbReference type="PANTHER" id="PTHR31836">
    <property type="match status" value="1"/>
</dbReference>
<dbReference type="InterPro" id="IPR051477">
    <property type="entry name" value="Expansin_CellWall"/>
</dbReference>
<evidence type="ECO:0000256" key="2">
    <source>
        <dbReference type="SAM" id="SignalP"/>
    </source>
</evidence>
<dbReference type="Gene3D" id="2.40.40.10">
    <property type="entry name" value="RlpA-like domain"/>
    <property type="match status" value="1"/>
</dbReference>
<evidence type="ECO:0000259" key="3">
    <source>
        <dbReference type="Pfam" id="PF03330"/>
    </source>
</evidence>
<feature type="signal peptide" evidence="2">
    <location>
        <begin position="1"/>
        <end position="24"/>
    </location>
</feature>
<dbReference type="RefSeq" id="WP_126917710.1">
    <property type="nucleotide sequence ID" value="NZ_CP034587.1"/>
</dbReference>
<dbReference type="CDD" id="cd22273">
    <property type="entry name" value="DPBB_SPI-like"/>
    <property type="match status" value="1"/>
</dbReference>
<dbReference type="OrthoDB" id="5499927at2"/>
<proteinExistence type="predicted"/>
<accession>A0A3Q9G477</accession>
<dbReference type="Proteomes" id="UP000267900">
    <property type="component" value="Chromosome"/>
</dbReference>
<gene>
    <name evidence="4" type="ORF">EKH77_32320</name>
</gene>
<dbReference type="GO" id="GO:0004867">
    <property type="term" value="F:serine-type endopeptidase inhibitor activity"/>
    <property type="evidence" value="ECO:0007669"/>
    <property type="project" value="InterPro"/>
</dbReference>
<dbReference type="GO" id="GO:0004869">
    <property type="term" value="F:cysteine-type endopeptidase inhibitor activity"/>
    <property type="evidence" value="ECO:0007669"/>
    <property type="project" value="InterPro"/>
</dbReference>
<keyword evidence="1 2" id="KW-0732">Signal</keyword>
<feature type="domain" description="RlpA-like protein double-psi beta-barrel" evidence="3">
    <location>
        <begin position="71"/>
        <end position="132"/>
    </location>
</feature>
<evidence type="ECO:0000313" key="5">
    <source>
        <dbReference type="Proteomes" id="UP000267900"/>
    </source>
</evidence>
<dbReference type="SUPFAM" id="SSF50685">
    <property type="entry name" value="Barwin-like endoglucanases"/>
    <property type="match status" value="1"/>
</dbReference>
<dbReference type="PANTHER" id="PTHR31836:SF28">
    <property type="entry name" value="SRCR DOMAIN-CONTAINING PROTEIN-RELATED"/>
    <property type="match status" value="1"/>
</dbReference>
<dbReference type="InterPro" id="IPR048197">
    <property type="entry name" value="Papain_inhib"/>
</dbReference>
<sequence length="140" mass="14762">MRDFKRARYAAAVLAAAATGIALGAGPAAADVPIGRAVTGKMTYYTDKGYGACGTPIDATSQDLVAVSAAWWTSGNPNNDPLCKGISVEVSYNGKSIRVPVKDKCPSCDRNHIDLSQTAFQKLAPLDKGVVNGITWKFVR</sequence>
<feature type="chain" id="PRO_5038645780" description="RlpA-like protein double-psi beta-barrel domain-containing protein" evidence="2">
    <location>
        <begin position="25"/>
        <end position="140"/>
    </location>
</feature>
<dbReference type="EMBL" id="CP034587">
    <property type="protein sequence ID" value="AZQ75208.1"/>
    <property type="molecule type" value="Genomic_DNA"/>
</dbReference>
<dbReference type="NCBIfam" id="NF041659">
    <property type="entry name" value="Papain_Inhib"/>
    <property type="match status" value="1"/>
</dbReference>